<evidence type="ECO:0000256" key="1">
    <source>
        <dbReference type="SAM" id="MobiDB-lite"/>
    </source>
</evidence>
<dbReference type="EMBL" id="VSRR010048158">
    <property type="protein sequence ID" value="MPC78341.1"/>
    <property type="molecule type" value="Genomic_DNA"/>
</dbReference>
<keyword evidence="4" id="KW-1185">Reference proteome</keyword>
<keyword evidence="2" id="KW-0472">Membrane</keyword>
<feature type="transmembrane region" description="Helical" evidence="2">
    <location>
        <begin position="55"/>
        <end position="73"/>
    </location>
</feature>
<sequence>MQGGARAGSPLVGSHRYTPHHHHQLPQLPPLLPLPPQSCLINNNLPSYPQFRNQTIAVTVITITITIIAWITNRTPASLQKIRHIITIIDTVPHHIIPQPLHQQH</sequence>
<gene>
    <name evidence="3" type="ORF">E2C01_072825</name>
</gene>
<protein>
    <submittedName>
        <fullName evidence="3">Uncharacterized protein</fullName>
    </submittedName>
</protein>
<proteinExistence type="predicted"/>
<reference evidence="3 4" key="1">
    <citation type="submission" date="2019-05" db="EMBL/GenBank/DDBJ databases">
        <title>Another draft genome of Portunus trituberculatus and its Hox gene families provides insights of decapod evolution.</title>
        <authorList>
            <person name="Jeong J.-H."/>
            <person name="Song I."/>
            <person name="Kim S."/>
            <person name="Choi T."/>
            <person name="Kim D."/>
            <person name="Ryu S."/>
            <person name="Kim W."/>
        </authorList>
    </citation>
    <scope>NUCLEOTIDE SEQUENCE [LARGE SCALE GENOMIC DNA]</scope>
    <source>
        <tissue evidence="3">Muscle</tissue>
    </source>
</reference>
<keyword evidence="2" id="KW-0812">Transmembrane</keyword>
<keyword evidence="2" id="KW-1133">Transmembrane helix</keyword>
<dbReference type="Proteomes" id="UP000324222">
    <property type="component" value="Unassembled WGS sequence"/>
</dbReference>
<accession>A0A5B7HZ35</accession>
<name>A0A5B7HZ35_PORTR</name>
<evidence type="ECO:0000256" key="2">
    <source>
        <dbReference type="SAM" id="Phobius"/>
    </source>
</evidence>
<organism evidence="3 4">
    <name type="scientific">Portunus trituberculatus</name>
    <name type="common">Swimming crab</name>
    <name type="synonym">Neptunus trituberculatus</name>
    <dbReference type="NCBI Taxonomy" id="210409"/>
    <lineage>
        <taxon>Eukaryota</taxon>
        <taxon>Metazoa</taxon>
        <taxon>Ecdysozoa</taxon>
        <taxon>Arthropoda</taxon>
        <taxon>Crustacea</taxon>
        <taxon>Multicrustacea</taxon>
        <taxon>Malacostraca</taxon>
        <taxon>Eumalacostraca</taxon>
        <taxon>Eucarida</taxon>
        <taxon>Decapoda</taxon>
        <taxon>Pleocyemata</taxon>
        <taxon>Brachyura</taxon>
        <taxon>Eubrachyura</taxon>
        <taxon>Portunoidea</taxon>
        <taxon>Portunidae</taxon>
        <taxon>Portuninae</taxon>
        <taxon>Portunus</taxon>
    </lineage>
</organism>
<comment type="caution">
    <text evidence="3">The sequence shown here is derived from an EMBL/GenBank/DDBJ whole genome shotgun (WGS) entry which is preliminary data.</text>
</comment>
<evidence type="ECO:0000313" key="4">
    <source>
        <dbReference type="Proteomes" id="UP000324222"/>
    </source>
</evidence>
<dbReference type="AlphaFoldDB" id="A0A5B7HZ35"/>
<evidence type="ECO:0000313" key="3">
    <source>
        <dbReference type="EMBL" id="MPC78341.1"/>
    </source>
</evidence>
<feature type="region of interest" description="Disordered" evidence="1">
    <location>
        <begin position="1"/>
        <end position="28"/>
    </location>
</feature>